<evidence type="ECO:0000313" key="3">
    <source>
        <dbReference type="EMBL" id="PIU74727.1"/>
    </source>
</evidence>
<dbReference type="SUPFAM" id="SSF49503">
    <property type="entry name" value="Cupredoxins"/>
    <property type="match status" value="1"/>
</dbReference>
<evidence type="ECO:0000256" key="1">
    <source>
        <dbReference type="SAM" id="Phobius"/>
    </source>
</evidence>
<sequence length="119" mass="13728">MSFDKVLVLIFGFLSIIFTYWFFFMKKINTVLAEGIVNILVDGGYKPEKISIPFGKTTKLIFERKDKSTCLEEVVLTDFKVRKFLPLNEKTEIEINPTKKGEFDFSCGMGMFHGKLIVK</sequence>
<dbReference type="EMBL" id="PEVZ01000001">
    <property type="protein sequence ID" value="PIU74727.1"/>
    <property type="molecule type" value="Genomic_DNA"/>
</dbReference>
<feature type="transmembrane region" description="Helical" evidence="1">
    <location>
        <begin position="6"/>
        <end position="24"/>
    </location>
</feature>
<feature type="domain" description="EfeO-type cupredoxin-like" evidence="2">
    <location>
        <begin position="16"/>
        <end position="118"/>
    </location>
</feature>
<dbReference type="Gene3D" id="2.60.40.420">
    <property type="entry name" value="Cupredoxins - blue copper proteins"/>
    <property type="match status" value="1"/>
</dbReference>
<evidence type="ECO:0000313" key="4">
    <source>
        <dbReference type="Proteomes" id="UP000229001"/>
    </source>
</evidence>
<keyword evidence="1" id="KW-0472">Membrane</keyword>
<keyword evidence="1" id="KW-0812">Transmembrane</keyword>
<reference evidence="4" key="1">
    <citation type="submission" date="2017-09" db="EMBL/GenBank/DDBJ databases">
        <title>Depth-based differentiation of microbial function through sediment-hosted aquifers and enrichment of novel symbionts in the deep terrestrial subsurface.</title>
        <authorList>
            <person name="Probst A.J."/>
            <person name="Ladd B."/>
            <person name="Jarett J.K."/>
            <person name="Geller-Mcgrath D.E."/>
            <person name="Sieber C.M.K."/>
            <person name="Emerson J.B."/>
            <person name="Anantharaman K."/>
            <person name="Thomas B.C."/>
            <person name="Malmstrom R."/>
            <person name="Stieglmeier M."/>
            <person name="Klingl A."/>
            <person name="Woyke T."/>
            <person name="Ryan C.M."/>
            <person name="Banfield J.F."/>
        </authorList>
    </citation>
    <scope>NUCLEOTIDE SEQUENCE [LARGE SCALE GENOMIC DNA]</scope>
</reference>
<dbReference type="InterPro" id="IPR008972">
    <property type="entry name" value="Cupredoxin"/>
</dbReference>
<dbReference type="Pfam" id="PF13473">
    <property type="entry name" value="Cupredoxin_1"/>
    <property type="match status" value="1"/>
</dbReference>
<organism evidence="3 4">
    <name type="scientific">Candidatus Roizmanbacteria bacterium CG06_land_8_20_14_3_00_34_14</name>
    <dbReference type="NCBI Taxonomy" id="1974848"/>
    <lineage>
        <taxon>Bacteria</taxon>
        <taxon>Candidatus Roizmaniibacteriota</taxon>
    </lineage>
</organism>
<keyword evidence="1" id="KW-1133">Transmembrane helix</keyword>
<dbReference type="AlphaFoldDB" id="A0A2M7AVT1"/>
<dbReference type="Proteomes" id="UP000229001">
    <property type="component" value="Unassembled WGS sequence"/>
</dbReference>
<name>A0A2M7AVT1_9BACT</name>
<gene>
    <name evidence="3" type="ORF">COS77_00015</name>
</gene>
<protein>
    <submittedName>
        <fullName evidence="3">Copper-binding protein</fullName>
    </submittedName>
</protein>
<proteinExistence type="predicted"/>
<evidence type="ECO:0000259" key="2">
    <source>
        <dbReference type="Pfam" id="PF13473"/>
    </source>
</evidence>
<comment type="caution">
    <text evidence="3">The sequence shown here is derived from an EMBL/GenBank/DDBJ whole genome shotgun (WGS) entry which is preliminary data.</text>
</comment>
<dbReference type="InterPro" id="IPR028096">
    <property type="entry name" value="EfeO_Cupredoxin"/>
</dbReference>
<accession>A0A2M7AVT1</accession>